<dbReference type="RefSeq" id="WP_060931055.1">
    <property type="nucleotide sequence ID" value="NZ_KQ959814.1"/>
</dbReference>
<gene>
    <name evidence="3" type="ORF">HMPREF1866_01249</name>
</gene>
<feature type="binding site" evidence="2">
    <location>
        <position position="15"/>
    </location>
    <ligand>
        <name>Mg(2+)</name>
        <dbReference type="ChEBI" id="CHEBI:18420"/>
    </ligand>
</feature>
<evidence type="ECO:0000256" key="2">
    <source>
        <dbReference type="HAMAP-Rule" id="MF_01139"/>
    </source>
</evidence>
<dbReference type="HAMAP" id="MF_01139">
    <property type="entry name" value="ISPT"/>
    <property type="match status" value="1"/>
</dbReference>
<dbReference type="EMBL" id="LSDA01000066">
    <property type="protein sequence ID" value="KXB57963.1"/>
    <property type="molecule type" value="Genomic_DNA"/>
</dbReference>
<feature type="active site" description="Proton acceptor" evidence="2">
    <location>
        <position position="63"/>
    </location>
</feature>
<sequence length="235" mass="26819">MENLVIPKSIAIILDGNGRWAERRNLPRAMGHKAGCETLEKTVEDCVRLGVECLTVYAFSTENWKRSALEVGALMKLLRFYMVKLIDVANKNNVKAVMIGDESRFEPDIRKGIKKLIEATKNNTGMVFAFAINYGGRDEIKRAVENIVDDVESGKISKCDISEELISSYLDTKDLPDPDLLIRTSGELRVSNFLLWQIAYSEFYITDTLWPDFDKEELLKAIESYSHRQRRFGGR</sequence>
<dbReference type="Pfam" id="PF01255">
    <property type="entry name" value="Prenyltransf"/>
    <property type="match status" value="1"/>
</dbReference>
<dbReference type="NCBIfam" id="NF011405">
    <property type="entry name" value="PRK14830.1"/>
    <property type="match status" value="1"/>
</dbReference>
<dbReference type="SUPFAM" id="SSF64005">
    <property type="entry name" value="Undecaprenyl diphosphate synthase"/>
    <property type="match status" value="1"/>
</dbReference>
<dbReference type="GO" id="GO:0000287">
    <property type="term" value="F:magnesium ion binding"/>
    <property type="evidence" value="ECO:0007669"/>
    <property type="project" value="UniProtKB-UniRule"/>
</dbReference>
<evidence type="ECO:0000256" key="1">
    <source>
        <dbReference type="ARBA" id="ARBA00022679"/>
    </source>
</evidence>
<keyword evidence="1 2" id="KW-0808">Transferase</keyword>
<dbReference type="PROSITE" id="PS01066">
    <property type="entry name" value="UPP_SYNTHASE"/>
    <property type="match status" value="1"/>
</dbReference>
<feature type="binding site" evidence="2">
    <location>
        <position position="66"/>
    </location>
    <ligand>
        <name>substrate</name>
    </ligand>
</feature>
<dbReference type="PANTHER" id="PTHR10291:SF0">
    <property type="entry name" value="DEHYDRODOLICHYL DIPHOSPHATE SYNTHASE 2"/>
    <property type="match status" value="1"/>
</dbReference>
<dbReference type="AlphaFoldDB" id="A0A133ZRB1"/>
<proteinExistence type="inferred from homology"/>
<protein>
    <recommendedName>
        <fullName evidence="2">Isoprenyl transferase</fullName>
        <ecNumber evidence="2">2.5.1.-</ecNumber>
    </recommendedName>
</protein>
<comment type="function">
    <text evidence="2">Catalyzes the condensation of isopentenyl diphosphate (IPP) with allylic pyrophosphates generating different type of terpenoids.</text>
</comment>
<dbReference type="InterPro" id="IPR018520">
    <property type="entry name" value="UPP_synth-like_CS"/>
</dbReference>
<name>A0A133ZRB1_9FIRM</name>
<dbReference type="InterPro" id="IPR036424">
    <property type="entry name" value="UPP_synth-like_sf"/>
</dbReference>
<feature type="binding site" evidence="2">
    <location>
        <begin position="189"/>
        <end position="191"/>
    </location>
    <ligand>
        <name>substrate</name>
    </ligand>
</feature>
<feature type="binding site" evidence="2">
    <location>
        <begin position="16"/>
        <end position="19"/>
    </location>
    <ligand>
        <name>substrate</name>
    </ligand>
</feature>
<evidence type="ECO:0000313" key="4">
    <source>
        <dbReference type="Proteomes" id="UP000070394"/>
    </source>
</evidence>
<feature type="binding site" evidence="2">
    <location>
        <position position="202"/>
    </location>
    <ligand>
        <name>Mg(2+)</name>
        <dbReference type="ChEBI" id="CHEBI:18420"/>
    </ligand>
</feature>
<comment type="caution">
    <text evidence="3">The sequence shown here is derived from an EMBL/GenBank/DDBJ whole genome shotgun (WGS) entry which is preliminary data.</text>
</comment>
<dbReference type="CDD" id="cd00475">
    <property type="entry name" value="Cis_IPPS"/>
    <property type="match status" value="1"/>
</dbReference>
<keyword evidence="2" id="KW-0460">Magnesium</keyword>
<organism evidence="3 4">
    <name type="scientific">Lachnoanaerobaculum saburreum</name>
    <dbReference type="NCBI Taxonomy" id="467210"/>
    <lineage>
        <taxon>Bacteria</taxon>
        <taxon>Bacillati</taxon>
        <taxon>Bacillota</taxon>
        <taxon>Clostridia</taxon>
        <taxon>Lachnospirales</taxon>
        <taxon>Lachnospiraceae</taxon>
        <taxon>Lachnoanaerobaculum</taxon>
    </lineage>
</organism>
<comment type="cofactor">
    <cofactor evidence="2">
        <name>Mg(2+)</name>
        <dbReference type="ChEBI" id="CHEBI:18420"/>
    </cofactor>
    <text evidence="2">Binds 2 magnesium ions per subunit.</text>
</comment>
<dbReference type="OrthoDB" id="4191603at2"/>
<dbReference type="Gene3D" id="3.40.1180.10">
    <property type="entry name" value="Decaprenyl diphosphate synthase-like"/>
    <property type="match status" value="1"/>
</dbReference>
<accession>A0A133ZRB1</accession>
<dbReference type="EC" id="2.5.1.-" evidence="2"/>
<dbReference type="PATRIC" id="fig|467210.3.peg.1239"/>
<dbReference type="GO" id="GO:0016094">
    <property type="term" value="P:polyprenol biosynthetic process"/>
    <property type="evidence" value="ECO:0007669"/>
    <property type="project" value="TreeGrafter"/>
</dbReference>
<feature type="binding site" evidence="2">
    <location>
        <position position="20"/>
    </location>
    <ligand>
        <name>substrate</name>
    </ligand>
</feature>
<feature type="binding site" evidence="2">
    <location>
        <begin position="60"/>
        <end position="62"/>
    </location>
    <ligand>
        <name>substrate</name>
    </ligand>
</feature>
<comment type="subunit">
    <text evidence="2">Homodimer.</text>
</comment>
<dbReference type="InterPro" id="IPR001441">
    <property type="entry name" value="UPP_synth-like"/>
</dbReference>
<dbReference type="GO" id="GO:0045547">
    <property type="term" value="F:ditrans,polycis-polyprenyl diphosphate synthase [(2E,6E)-farnesyl diphosphate specific] activity"/>
    <property type="evidence" value="ECO:0007669"/>
    <property type="project" value="TreeGrafter"/>
</dbReference>
<keyword evidence="2" id="KW-0479">Metal-binding</keyword>
<comment type="similarity">
    <text evidence="2">Belongs to the UPP synthase family.</text>
</comment>
<dbReference type="NCBIfam" id="TIGR00055">
    <property type="entry name" value="uppS"/>
    <property type="match status" value="1"/>
</dbReference>
<feature type="binding site" evidence="2">
    <location>
        <position position="32"/>
    </location>
    <ligand>
        <name>substrate</name>
    </ligand>
</feature>
<dbReference type="STRING" id="467210.HMPREF1866_01249"/>
<dbReference type="Proteomes" id="UP000070394">
    <property type="component" value="Unassembled WGS sequence"/>
</dbReference>
<keyword evidence="4" id="KW-1185">Reference proteome</keyword>
<feature type="binding site" evidence="2">
    <location>
        <position position="28"/>
    </location>
    <ligand>
        <name>substrate</name>
    </ligand>
</feature>
<dbReference type="FunFam" id="3.40.1180.10:FF:000001">
    <property type="entry name" value="(2E,6E)-farnesyl-diphosphate-specific ditrans,polycis-undecaprenyl-diphosphate synthase"/>
    <property type="match status" value="1"/>
</dbReference>
<feature type="binding site" evidence="2">
    <location>
        <position position="183"/>
    </location>
    <ligand>
        <name>substrate</name>
    </ligand>
</feature>
<reference evidence="4" key="1">
    <citation type="submission" date="2016-01" db="EMBL/GenBank/DDBJ databases">
        <authorList>
            <person name="Mitreva M."/>
            <person name="Pepin K.H."/>
            <person name="Mihindukulasuriya K.A."/>
            <person name="Fulton R."/>
            <person name="Fronick C."/>
            <person name="O'Laughlin M."/>
            <person name="Miner T."/>
            <person name="Herter B."/>
            <person name="Rosa B.A."/>
            <person name="Cordes M."/>
            <person name="Tomlinson C."/>
            <person name="Wollam A."/>
            <person name="Palsikar V.B."/>
            <person name="Mardis E.R."/>
            <person name="Wilson R.K."/>
        </authorList>
    </citation>
    <scope>NUCLEOTIDE SEQUENCE [LARGE SCALE GENOMIC DNA]</scope>
    <source>
        <strain evidence="4">DNF00896</strain>
    </source>
</reference>
<evidence type="ECO:0000313" key="3">
    <source>
        <dbReference type="EMBL" id="KXB57963.1"/>
    </source>
</evidence>
<feature type="binding site" evidence="2">
    <location>
        <position position="64"/>
    </location>
    <ligand>
        <name>substrate</name>
    </ligand>
</feature>
<feature type="active site" evidence="2">
    <location>
        <position position="15"/>
    </location>
</feature>
<dbReference type="PANTHER" id="PTHR10291">
    <property type="entry name" value="DEHYDRODOLICHYL DIPHOSPHATE SYNTHASE FAMILY MEMBER"/>
    <property type="match status" value="1"/>
</dbReference>